<dbReference type="EC" id="1.14.11.65" evidence="7"/>
<dbReference type="PANTHER" id="PTHR12549">
    <property type="entry name" value="JMJC DOMAIN-CONTAINING HISTONE DEMETHYLATION PROTEIN"/>
    <property type="match status" value="1"/>
</dbReference>
<gene>
    <name evidence="10" type="ORF">CEUTPL_LOCUS719</name>
</gene>
<evidence type="ECO:0000256" key="7">
    <source>
        <dbReference type="ARBA" id="ARBA00038951"/>
    </source>
</evidence>
<dbReference type="GO" id="GO:0006357">
    <property type="term" value="P:regulation of transcription by RNA polymerase II"/>
    <property type="evidence" value="ECO:0007669"/>
    <property type="project" value="TreeGrafter"/>
</dbReference>
<dbReference type="FunFam" id="2.60.120.650:FF:000004">
    <property type="entry name" value="Putative lysine-specific demethylase 3B"/>
    <property type="match status" value="1"/>
</dbReference>
<evidence type="ECO:0000256" key="1">
    <source>
        <dbReference type="ARBA" id="ARBA00001954"/>
    </source>
</evidence>
<dbReference type="SMART" id="SM00558">
    <property type="entry name" value="JmjC"/>
    <property type="match status" value="1"/>
</dbReference>
<accession>A0A9N9M989</accession>
<keyword evidence="3" id="KW-0479">Metal-binding</keyword>
<evidence type="ECO:0000256" key="4">
    <source>
        <dbReference type="ARBA" id="ARBA00023002"/>
    </source>
</evidence>
<dbReference type="Pfam" id="PF02373">
    <property type="entry name" value="JmjC"/>
    <property type="match status" value="1"/>
</dbReference>
<evidence type="ECO:0000313" key="10">
    <source>
        <dbReference type="EMBL" id="CAG9759983.1"/>
    </source>
</evidence>
<dbReference type="AlphaFoldDB" id="A0A9N9M989"/>
<evidence type="ECO:0000256" key="2">
    <source>
        <dbReference type="ARBA" id="ARBA00004123"/>
    </source>
</evidence>
<dbReference type="GO" id="GO:0000118">
    <property type="term" value="C:histone deacetylase complex"/>
    <property type="evidence" value="ECO:0007669"/>
    <property type="project" value="TreeGrafter"/>
</dbReference>
<organism evidence="10 11">
    <name type="scientific">Ceutorhynchus assimilis</name>
    <name type="common">cabbage seed weevil</name>
    <dbReference type="NCBI Taxonomy" id="467358"/>
    <lineage>
        <taxon>Eukaryota</taxon>
        <taxon>Metazoa</taxon>
        <taxon>Ecdysozoa</taxon>
        <taxon>Arthropoda</taxon>
        <taxon>Hexapoda</taxon>
        <taxon>Insecta</taxon>
        <taxon>Pterygota</taxon>
        <taxon>Neoptera</taxon>
        <taxon>Endopterygota</taxon>
        <taxon>Coleoptera</taxon>
        <taxon>Polyphaga</taxon>
        <taxon>Cucujiformia</taxon>
        <taxon>Curculionidae</taxon>
        <taxon>Ceutorhynchinae</taxon>
        <taxon>Ceutorhynchus</taxon>
    </lineage>
</organism>
<dbReference type="PANTHER" id="PTHR12549:SF38">
    <property type="entry name" value="JMJC DOMAIN-CONTAINING HISTONE DEMETHYLASE 2, ISOFORM A"/>
    <property type="match status" value="1"/>
</dbReference>
<keyword evidence="6" id="KW-0539">Nucleus</keyword>
<evidence type="ECO:0000259" key="9">
    <source>
        <dbReference type="PROSITE" id="PS51184"/>
    </source>
</evidence>
<dbReference type="GO" id="GO:0031490">
    <property type="term" value="F:chromatin DNA binding"/>
    <property type="evidence" value="ECO:0007669"/>
    <property type="project" value="TreeGrafter"/>
</dbReference>
<dbReference type="Gene3D" id="2.60.120.650">
    <property type="entry name" value="Cupin"/>
    <property type="match status" value="1"/>
</dbReference>
<dbReference type="Proteomes" id="UP001152799">
    <property type="component" value="Chromosome 1"/>
</dbReference>
<dbReference type="GO" id="GO:0000785">
    <property type="term" value="C:chromatin"/>
    <property type="evidence" value="ECO:0007669"/>
    <property type="project" value="TreeGrafter"/>
</dbReference>
<keyword evidence="11" id="KW-1185">Reference proteome</keyword>
<dbReference type="GO" id="GO:0140683">
    <property type="term" value="F:histone H3K9me/H3K9me2 demethylase activity"/>
    <property type="evidence" value="ECO:0007669"/>
    <property type="project" value="UniProtKB-EC"/>
</dbReference>
<evidence type="ECO:0000256" key="5">
    <source>
        <dbReference type="ARBA" id="ARBA00023004"/>
    </source>
</evidence>
<dbReference type="InterPro" id="IPR003347">
    <property type="entry name" value="JmjC_dom"/>
</dbReference>
<sequence length="810" mass="91884">MDGKPQQGSSAQLPSWQKNNLSFLQNVPCFRLPPETRKCRACVDIRDPECEDAENVCCRFIEFRKLKYTTIGKVIVFGFSSAATDATDADDRLWLPDVENPPSDLDLETSLFLLEQVGDHFCSLLEEEKQAHKVNKSVYKTVFWKRFVHGVREMCDVCSTTIFNFHWSCSRCGFVVCLDCYKGCRSVPQNPSISAPEESEWLQCVPCGLHRRGQLMMTEIIPEKNLHLIGKRFHETRDLWTIDKFCGCPDSEEGGIYNPETREAVKCALAKRKTALQSSSSEEDFWSDEEDDALHLRRTLLGPVPATSKNKHQGPVLLRNERPNKKQGPIRIMTQMVSTLVNPDIPHSWLCVGKLLRLTDPVCEDNLKMFQEQWERGQPVMVSNVSKLLNEDLWSPKSLARDFGKERINLINCESGRTVPHQPMRRFWDGFENPFKRLKDFDGVPMLLKVKDWPPSEDFAETLPTRFEDLMQALPLQDYTKRNGKLNLTTRLPDCFVRPDLGPKMYNAYGKPLPVNKATTNLHLDVSDAVNVMVYVGISHDGNIDKHYQDTLAAIDEAGCDFLAKRRVLDNGELPGALWHIYEARDADKIRDLLNKVTIELGGRLEPDNDPIHDQSAYLDGSLRYRLYKDYGVQGYAILQCEGDAVFIPAGAPHQVRNLNNCIKVAEDFVSPENVVHCSHLTQQFRELSNSHSNHEDKLQIKNIIYHTVKDAMCALAAFGNKELKRTNLLGVLHIPVGYVLCGSPQSVTETDLIHHCNISGESSNPTQKAVLTEICELSSKRSAFTSSFRRGVKLVEIPEHDKLEDLAIN</sequence>
<evidence type="ECO:0000313" key="11">
    <source>
        <dbReference type="Proteomes" id="UP001152799"/>
    </source>
</evidence>
<evidence type="ECO:0000256" key="6">
    <source>
        <dbReference type="ARBA" id="ARBA00023242"/>
    </source>
</evidence>
<comment type="cofactor">
    <cofactor evidence="1">
        <name>Fe(2+)</name>
        <dbReference type="ChEBI" id="CHEBI:29033"/>
    </cofactor>
</comment>
<comment type="catalytic activity">
    <reaction evidence="8">
        <text>N(6),N(6)-dimethyl-L-lysyl(9)-[histone H3] + 2 2-oxoglutarate + 2 O2 = L-lysyl(9)-[histone H3] + 2 formaldehyde + 2 succinate + 2 CO2</text>
        <dbReference type="Rhea" id="RHEA:60188"/>
        <dbReference type="Rhea" id="RHEA-COMP:15541"/>
        <dbReference type="Rhea" id="RHEA-COMP:15546"/>
        <dbReference type="ChEBI" id="CHEBI:15379"/>
        <dbReference type="ChEBI" id="CHEBI:16526"/>
        <dbReference type="ChEBI" id="CHEBI:16810"/>
        <dbReference type="ChEBI" id="CHEBI:16842"/>
        <dbReference type="ChEBI" id="CHEBI:29969"/>
        <dbReference type="ChEBI" id="CHEBI:30031"/>
        <dbReference type="ChEBI" id="CHEBI:61976"/>
        <dbReference type="EC" id="1.14.11.65"/>
    </reaction>
</comment>
<name>A0A9N9M989_9CUCU</name>
<feature type="domain" description="JmjC" evidence="9">
    <location>
        <begin position="481"/>
        <end position="686"/>
    </location>
</feature>
<dbReference type="InterPro" id="IPR045109">
    <property type="entry name" value="LSDs-like"/>
</dbReference>
<reference evidence="10" key="1">
    <citation type="submission" date="2022-01" db="EMBL/GenBank/DDBJ databases">
        <authorList>
            <person name="King R."/>
        </authorList>
    </citation>
    <scope>NUCLEOTIDE SEQUENCE</scope>
</reference>
<dbReference type="SUPFAM" id="SSF51197">
    <property type="entry name" value="Clavaminate synthase-like"/>
    <property type="match status" value="1"/>
</dbReference>
<dbReference type="PROSITE" id="PS51184">
    <property type="entry name" value="JMJC"/>
    <property type="match status" value="1"/>
</dbReference>
<evidence type="ECO:0000256" key="3">
    <source>
        <dbReference type="ARBA" id="ARBA00022723"/>
    </source>
</evidence>
<dbReference type="EMBL" id="OU892277">
    <property type="protein sequence ID" value="CAG9759983.1"/>
    <property type="molecule type" value="Genomic_DNA"/>
</dbReference>
<dbReference type="OrthoDB" id="1667110at2759"/>
<keyword evidence="5" id="KW-0408">Iron</keyword>
<protein>
    <recommendedName>
        <fullName evidence="7">[histone H3]-dimethyl-L-lysine(9) demethylase</fullName>
        <ecNumber evidence="7">1.14.11.65</ecNumber>
    </recommendedName>
</protein>
<keyword evidence="4" id="KW-0560">Oxidoreductase</keyword>
<comment type="subcellular location">
    <subcellularLocation>
        <location evidence="2">Nucleus</location>
    </subcellularLocation>
</comment>
<evidence type="ECO:0000256" key="8">
    <source>
        <dbReference type="ARBA" id="ARBA00047648"/>
    </source>
</evidence>
<dbReference type="GO" id="GO:0046872">
    <property type="term" value="F:metal ion binding"/>
    <property type="evidence" value="ECO:0007669"/>
    <property type="project" value="UniProtKB-KW"/>
</dbReference>
<dbReference type="GO" id="GO:0003712">
    <property type="term" value="F:transcription coregulator activity"/>
    <property type="evidence" value="ECO:0007669"/>
    <property type="project" value="TreeGrafter"/>
</dbReference>
<proteinExistence type="predicted"/>